<keyword evidence="7" id="KW-1185">Reference proteome</keyword>
<evidence type="ECO:0000256" key="4">
    <source>
        <dbReference type="ARBA" id="ARBA00023014"/>
    </source>
</evidence>
<protein>
    <recommendedName>
        <fullName evidence="5">4Fe-4S domain-containing protein</fullName>
    </recommendedName>
</protein>
<sequence>MKDTAIQVAQLMAASARTAPKAGGKDFLEIAVISREEDLQRIAQAMREHAPKSSNEAYWLRDAANIAQCHALVLVGLGKSLGAGYDCGACGHPTCKAFEASRALTDTPMGYDGPHCVMRMMDIGAALVSAAKTASLLNLDNRVQQRVGAAARALGYIDAGVVMGIPVGFYGKSVFFDRQVPKH</sequence>
<dbReference type="RefSeq" id="WP_173087030.1">
    <property type="nucleotide sequence ID" value="NZ_BLTE01000025.1"/>
</dbReference>
<keyword evidence="1" id="KW-0004">4Fe-4S</keyword>
<reference evidence="6 7" key="1">
    <citation type="submission" date="2020-04" db="EMBL/GenBank/DDBJ databases">
        <authorList>
            <consortium name="Desulfovibrio sp. FSS-1 genome sequencing consortium"/>
            <person name="Shimoshige H."/>
            <person name="Kobayashi H."/>
            <person name="Maekawa T."/>
        </authorList>
    </citation>
    <scope>NUCLEOTIDE SEQUENCE [LARGE SCALE GENOMIC DNA]</scope>
    <source>
        <strain evidence="6 7">SIID29052-01</strain>
    </source>
</reference>
<evidence type="ECO:0000313" key="7">
    <source>
        <dbReference type="Proteomes" id="UP000494245"/>
    </source>
</evidence>
<dbReference type="InterPro" id="IPR007202">
    <property type="entry name" value="4Fe-4S_dom"/>
</dbReference>
<evidence type="ECO:0000259" key="5">
    <source>
        <dbReference type="PROSITE" id="PS51656"/>
    </source>
</evidence>
<keyword evidence="4" id="KW-0411">Iron-sulfur</keyword>
<comment type="caution">
    <text evidence="6">The sequence shown here is derived from an EMBL/GenBank/DDBJ whole genome shotgun (WGS) entry which is preliminary data.</text>
</comment>
<dbReference type="PROSITE" id="PS51656">
    <property type="entry name" value="4FE4S"/>
    <property type="match status" value="1"/>
</dbReference>
<dbReference type="AlphaFoldDB" id="A0A6V8LZB8"/>
<keyword evidence="3" id="KW-0408">Iron</keyword>
<reference evidence="6 7" key="2">
    <citation type="submission" date="2020-05" db="EMBL/GenBank/DDBJ databases">
        <title>Draft genome sequence of Desulfovibrio sp. strainFSS-1.</title>
        <authorList>
            <person name="Shimoshige H."/>
            <person name="Kobayashi H."/>
            <person name="Maekawa T."/>
        </authorList>
    </citation>
    <scope>NUCLEOTIDE SEQUENCE [LARGE SCALE GENOMIC DNA]</scope>
    <source>
        <strain evidence="6 7">SIID29052-01</strain>
    </source>
</reference>
<evidence type="ECO:0000256" key="1">
    <source>
        <dbReference type="ARBA" id="ARBA00022485"/>
    </source>
</evidence>
<evidence type="ECO:0000256" key="3">
    <source>
        <dbReference type="ARBA" id="ARBA00023004"/>
    </source>
</evidence>
<evidence type="ECO:0000256" key="2">
    <source>
        <dbReference type="ARBA" id="ARBA00022723"/>
    </source>
</evidence>
<keyword evidence="2" id="KW-0479">Metal-binding</keyword>
<feature type="domain" description="4Fe-4S" evidence="5">
    <location>
        <begin position="61"/>
        <end position="133"/>
    </location>
</feature>
<dbReference type="PANTHER" id="PTHR40101:SF1">
    <property type="entry name" value="4FE-4S DOMAIN-CONTAINING PROTEIN"/>
    <property type="match status" value="1"/>
</dbReference>
<organism evidence="6 7">
    <name type="scientific">Fundidesulfovibrio magnetotacticus</name>
    <dbReference type="NCBI Taxonomy" id="2730080"/>
    <lineage>
        <taxon>Bacteria</taxon>
        <taxon>Pseudomonadati</taxon>
        <taxon>Thermodesulfobacteriota</taxon>
        <taxon>Desulfovibrionia</taxon>
        <taxon>Desulfovibrionales</taxon>
        <taxon>Desulfovibrionaceae</taxon>
        <taxon>Fundidesulfovibrio</taxon>
    </lineage>
</organism>
<dbReference type="PANTHER" id="PTHR40101">
    <property type="entry name" value="CONSERVED PROTEIN"/>
    <property type="match status" value="1"/>
</dbReference>
<dbReference type="Pfam" id="PF09918">
    <property type="entry name" value="DUF2148"/>
    <property type="match status" value="1"/>
</dbReference>
<dbReference type="Proteomes" id="UP000494245">
    <property type="component" value="Unassembled WGS sequence"/>
</dbReference>
<proteinExistence type="predicted"/>
<dbReference type="GO" id="GO:0046872">
    <property type="term" value="F:metal ion binding"/>
    <property type="evidence" value="ECO:0007669"/>
    <property type="project" value="UniProtKB-KW"/>
</dbReference>
<dbReference type="InterPro" id="IPR019224">
    <property type="entry name" value="DUF2148"/>
</dbReference>
<evidence type="ECO:0000313" key="6">
    <source>
        <dbReference type="EMBL" id="GFK95891.1"/>
    </source>
</evidence>
<accession>A0A6V8LZB8</accession>
<gene>
    <name evidence="6" type="ORF">NNJEOMEG_03764</name>
</gene>
<dbReference type="EMBL" id="BLTE01000025">
    <property type="protein sequence ID" value="GFK95891.1"/>
    <property type="molecule type" value="Genomic_DNA"/>
</dbReference>
<name>A0A6V8LZB8_9BACT</name>
<dbReference type="GO" id="GO:0051539">
    <property type="term" value="F:4 iron, 4 sulfur cluster binding"/>
    <property type="evidence" value="ECO:0007669"/>
    <property type="project" value="UniProtKB-KW"/>
</dbReference>